<keyword evidence="2" id="KW-0812">Transmembrane</keyword>
<dbReference type="SUPFAM" id="SSF49562">
    <property type="entry name" value="C2 domain (Calcium/lipid-binding domain, CaLB)"/>
    <property type="match status" value="4"/>
</dbReference>
<dbReference type="OrthoDB" id="270970at2759"/>
<feature type="compositionally biased region" description="Acidic residues" evidence="6">
    <location>
        <begin position="389"/>
        <end position="402"/>
    </location>
</feature>
<dbReference type="Proteomes" id="UP000237271">
    <property type="component" value="Unassembled WGS sequence"/>
</dbReference>
<gene>
    <name evidence="8" type="ORF">PHPALM_31720</name>
</gene>
<feature type="domain" description="C2" evidence="7">
    <location>
        <begin position="603"/>
        <end position="735"/>
    </location>
</feature>
<dbReference type="InterPro" id="IPR012968">
    <property type="entry name" value="FerIin_dom"/>
</dbReference>
<feature type="compositionally biased region" description="Low complexity" evidence="6">
    <location>
        <begin position="142"/>
        <end position="151"/>
    </location>
</feature>
<dbReference type="PANTHER" id="PTHR12546">
    <property type="entry name" value="FER-1-LIKE"/>
    <property type="match status" value="1"/>
</dbReference>
<keyword evidence="4" id="KW-1133">Transmembrane helix</keyword>
<reference evidence="8 9" key="1">
    <citation type="journal article" date="2017" name="Genome Biol. Evol.">
        <title>Phytophthora megakarya and P. palmivora, closely related causal agents of cacao black pod rot, underwent increases in genome sizes and gene numbers by different mechanisms.</title>
        <authorList>
            <person name="Ali S.S."/>
            <person name="Shao J."/>
            <person name="Lary D.J."/>
            <person name="Kronmiller B."/>
            <person name="Shen D."/>
            <person name="Strem M.D."/>
            <person name="Amoako-Attah I."/>
            <person name="Akrofi A.Y."/>
            <person name="Begoude B.A."/>
            <person name="Ten Hoopen G.M."/>
            <person name="Coulibaly K."/>
            <person name="Kebe B.I."/>
            <person name="Melnick R.L."/>
            <person name="Guiltinan M.J."/>
            <person name="Tyler B.M."/>
            <person name="Meinhardt L.W."/>
            <person name="Bailey B.A."/>
        </authorList>
    </citation>
    <scope>NUCLEOTIDE SEQUENCE [LARGE SCALE GENOMIC DNA]</scope>
    <source>
        <strain evidence="9">sbr112.9</strain>
    </source>
</reference>
<name>A0A2P4X1W8_9STRA</name>
<dbReference type="EMBL" id="NCKW01017117">
    <property type="protein sequence ID" value="POM59536.1"/>
    <property type="molecule type" value="Genomic_DNA"/>
</dbReference>
<feature type="compositionally biased region" description="Polar residues" evidence="6">
    <location>
        <begin position="155"/>
        <end position="165"/>
    </location>
</feature>
<evidence type="ECO:0000313" key="8">
    <source>
        <dbReference type="EMBL" id="POM59536.1"/>
    </source>
</evidence>
<evidence type="ECO:0000256" key="4">
    <source>
        <dbReference type="ARBA" id="ARBA00022989"/>
    </source>
</evidence>
<evidence type="ECO:0000256" key="2">
    <source>
        <dbReference type="ARBA" id="ARBA00022692"/>
    </source>
</evidence>
<evidence type="ECO:0000256" key="3">
    <source>
        <dbReference type="ARBA" id="ARBA00022737"/>
    </source>
</evidence>
<dbReference type="Gene3D" id="2.60.40.150">
    <property type="entry name" value="C2 domain"/>
    <property type="match status" value="4"/>
</dbReference>
<sequence length="762" mass="84706">MEVETPRVRLVVVGATGVGDAQASGDAAFDPYCQAQCGDVVLRTAAQAKTTTPEWTQNFTFGVKKPLGDAVNFKVFGLNKRGRDVLLGSTALQIETLTPDTKMTHKLTLLDAGGKDCGELTVEATYEPKFMAPPRKEGGGTPSKSPGSSKKLSAPDSSQTSTTEPVTADEKPTADASTAPISASAVEPDTQELTKPPNFYVVSILEATGLLACDGTGIEATSDPYVRISCTKNQSQRTKTQQQTLHPSWRQKFYFLLTPGEKQLLELTVEDSDLLTSDFMGRCVIDLDEFTKRFHGEKQTFWLALEQQSDSKERDVPSDLSPQRKMNYGNGKICLAIEMQYIDQDISSLEQGEIDNVTDVPSGRGLRRSGSSDAADDDGGNDGSHGDDTNEDSNEGEDDDDVDARREEAEAQRKQREEERQKMLAELSNVQFLSGDYQIRVRIIEVRDLQPMDANGLCDPVVSVECLGQQQHTVVKQKQLSCVFDEYLYFNFRKLDKDTVQQGSIKISVFDADGPGSSANRSAISRALDDLVGFFSVDIPYVYFQPDHELKRKWVALVGSGATNSDSIQGYVLLSLVVLGPGDKMKLYDPVEDKDPDEHLVKSKADINSMVLVPPRVTQKLNFLVITIYRAEELPDMDYSMMMQGGIDGYVRAYFAGQDVLETKKVTVKGSDNLMVPFNQELWFPVLLPTMSDNIFLSVWDWDMTTADQLVANILQPFSFKQIQRYPNQFKHIWANLITLYMRARIVDVFCFLFVLKMVFSL</sequence>
<feature type="domain" description="C2" evidence="7">
    <location>
        <begin position="416"/>
        <end position="555"/>
    </location>
</feature>
<feature type="region of interest" description="Disordered" evidence="6">
    <location>
        <begin position="353"/>
        <end position="420"/>
    </location>
</feature>
<feature type="region of interest" description="Disordered" evidence="6">
    <location>
        <begin position="308"/>
        <end position="327"/>
    </location>
</feature>
<feature type="domain" description="C2" evidence="7">
    <location>
        <begin position="1"/>
        <end position="107"/>
    </location>
</feature>
<dbReference type="GO" id="GO:0016020">
    <property type="term" value="C:membrane"/>
    <property type="evidence" value="ECO:0007669"/>
    <property type="project" value="UniProtKB-SubCell"/>
</dbReference>
<evidence type="ECO:0000256" key="5">
    <source>
        <dbReference type="ARBA" id="ARBA00023136"/>
    </source>
</evidence>
<evidence type="ECO:0000256" key="1">
    <source>
        <dbReference type="ARBA" id="ARBA00004167"/>
    </source>
</evidence>
<organism evidence="8 9">
    <name type="scientific">Phytophthora palmivora</name>
    <dbReference type="NCBI Taxonomy" id="4796"/>
    <lineage>
        <taxon>Eukaryota</taxon>
        <taxon>Sar</taxon>
        <taxon>Stramenopiles</taxon>
        <taxon>Oomycota</taxon>
        <taxon>Peronosporomycetes</taxon>
        <taxon>Peronosporales</taxon>
        <taxon>Peronosporaceae</taxon>
        <taxon>Phytophthora</taxon>
    </lineage>
</organism>
<proteinExistence type="predicted"/>
<dbReference type="InterPro" id="IPR035892">
    <property type="entry name" value="C2_domain_sf"/>
</dbReference>
<dbReference type="CDD" id="cd04011">
    <property type="entry name" value="C2B_Ferlin"/>
    <property type="match status" value="1"/>
</dbReference>
<comment type="caution">
    <text evidence="8">The sequence shown here is derived from an EMBL/GenBank/DDBJ whole genome shotgun (WGS) entry which is preliminary data.</text>
</comment>
<evidence type="ECO:0000256" key="6">
    <source>
        <dbReference type="SAM" id="MobiDB-lite"/>
    </source>
</evidence>
<dbReference type="CDD" id="cd00030">
    <property type="entry name" value="C2"/>
    <property type="match status" value="2"/>
</dbReference>
<feature type="compositionally biased region" description="Basic and acidic residues" evidence="6">
    <location>
        <begin position="403"/>
        <end position="420"/>
    </location>
</feature>
<dbReference type="Pfam" id="PF00168">
    <property type="entry name" value="C2"/>
    <property type="match status" value="4"/>
</dbReference>
<comment type="subcellular location">
    <subcellularLocation>
        <location evidence="1">Membrane</location>
        <topology evidence="1">Single-pass membrane protein</topology>
    </subcellularLocation>
</comment>
<accession>A0A2P4X1W8</accession>
<dbReference type="GO" id="GO:0007009">
    <property type="term" value="P:plasma membrane organization"/>
    <property type="evidence" value="ECO:0007669"/>
    <property type="project" value="TreeGrafter"/>
</dbReference>
<dbReference type="SMART" id="SM00239">
    <property type="entry name" value="C2"/>
    <property type="match status" value="4"/>
</dbReference>
<keyword evidence="5" id="KW-0472">Membrane</keyword>
<protein>
    <submittedName>
        <fullName evidence="8">Myoferlin-like protein</fullName>
    </submittedName>
</protein>
<feature type="compositionally biased region" description="Low complexity" evidence="6">
    <location>
        <begin position="362"/>
        <end position="373"/>
    </location>
</feature>
<dbReference type="AlphaFoldDB" id="A0A2P4X1W8"/>
<feature type="region of interest" description="Disordered" evidence="6">
    <location>
        <begin position="126"/>
        <end position="192"/>
    </location>
</feature>
<keyword evidence="9" id="KW-1185">Reference proteome</keyword>
<evidence type="ECO:0000313" key="9">
    <source>
        <dbReference type="Proteomes" id="UP000237271"/>
    </source>
</evidence>
<dbReference type="InterPro" id="IPR037721">
    <property type="entry name" value="Ferlin"/>
</dbReference>
<feature type="domain" description="C2" evidence="7">
    <location>
        <begin position="180"/>
        <end position="303"/>
    </location>
</feature>
<dbReference type="SMART" id="SM01202">
    <property type="entry name" value="FerI"/>
    <property type="match status" value="1"/>
</dbReference>
<evidence type="ECO:0000259" key="7">
    <source>
        <dbReference type="PROSITE" id="PS50004"/>
    </source>
</evidence>
<dbReference type="InterPro" id="IPR037720">
    <property type="entry name" value="C2B_Ferlin"/>
</dbReference>
<dbReference type="PROSITE" id="PS50004">
    <property type="entry name" value="C2"/>
    <property type="match status" value="4"/>
</dbReference>
<keyword evidence="3" id="KW-0677">Repeat</keyword>
<dbReference type="InterPro" id="IPR000008">
    <property type="entry name" value="C2_dom"/>
</dbReference>
<dbReference type="PANTHER" id="PTHR12546:SF33">
    <property type="entry name" value="SPERM VESICLE FUSION PROTEIN FER-1"/>
    <property type="match status" value="1"/>
</dbReference>